<organism evidence="1 2">
    <name type="scientific">Photobacterium rosenbergii</name>
    <dbReference type="NCBI Taxonomy" id="294936"/>
    <lineage>
        <taxon>Bacteria</taxon>
        <taxon>Pseudomonadati</taxon>
        <taxon>Pseudomonadota</taxon>
        <taxon>Gammaproteobacteria</taxon>
        <taxon>Vibrionales</taxon>
        <taxon>Vibrionaceae</taxon>
        <taxon>Photobacterium</taxon>
    </lineage>
</organism>
<evidence type="ECO:0000313" key="2">
    <source>
        <dbReference type="Proteomes" id="UP000241346"/>
    </source>
</evidence>
<dbReference type="RefSeq" id="WP_107298849.1">
    <property type="nucleotide sequence ID" value="NZ_PYMB01000005.1"/>
</dbReference>
<dbReference type="InterPro" id="IPR036567">
    <property type="entry name" value="RHF-like"/>
</dbReference>
<dbReference type="SUPFAM" id="SSF69754">
    <property type="entry name" value="Ribosome binding protein Y (YfiA homologue)"/>
    <property type="match status" value="1"/>
</dbReference>
<sequence>MHITNNNISITDSMKASIVYQSGKLMNKFQLANDLKVHVALDRKTKEITVEASSPDFFSKQKGINFQLACNRCFKGLAHQAEKQKTQLIAARHQVDFPMDAGVEISEEEQKSDFNYGMLAAEHVVY</sequence>
<dbReference type="Proteomes" id="UP000241346">
    <property type="component" value="Unassembled WGS sequence"/>
</dbReference>
<dbReference type="EMBL" id="PYMB01000005">
    <property type="protein sequence ID" value="PSW12359.1"/>
    <property type="molecule type" value="Genomic_DNA"/>
</dbReference>
<proteinExistence type="predicted"/>
<dbReference type="Pfam" id="PF02482">
    <property type="entry name" value="Ribosomal_S30AE"/>
    <property type="match status" value="1"/>
</dbReference>
<dbReference type="Gene3D" id="3.30.160.100">
    <property type="entry name" value="Ribosome hibernation promotion factor-like"/>
    <property type="match status" value="1"/>
</dbReference>
<reference evidence="1 2" key="1">
    <citation type="submission" date="2018-03" db="EMBL/GenBank/DDBJ databases">
        <title>Whole genome sequencing of Histamine producing bacteria.</title>
        <authorList>
            <person name="Butler K."/>
        </authorList>
    </citation>
    <scope>NUCLEOTIDE SEQUENCE [LARGE SCALE GENOMIC DNA]</scope>
    <source>
        <strain evidence="1 2">DSM 19138</strain>
    </source>
</reference>
<dbReference type="InterPro" id="IPR003489">
    <property type="entry name" value="RHF/RaiA"/>
</dbReference>
<dbReference type="AlphaFoldDB" id="A0A2T3NDW7"/>
<evidence type="ECO:0000313" key="1">
    <source>
        <dbReference type="EMBL" id="PSW12359.1"/>
    </source>
</evidence>
<gene>
    <name evidence="1" type="ORF">C9J01_14405</name>
</gene>
<protein>
    <submittedName>
        <fullName evidence="1">Uncharacterized protein</fullName>
    </submittedName>
</protein>
<accession>A0A2T3NDW7</accession>
<comment type="caution">
    <text evidence="1">The sequence shown here is derived from an EMBL/GenBank/DDBJ whole genome shotgun (WGS) entry which is preliminary data.</text>
</comment>
<name>A0A2T3NDW7_9GAMM</name>